<evidence type="ECO:0000313" key="1">
    <source>
        <dbReference type="EMBL" id="CAH1399291.1"/>
    </source>
</evidence>
<protein>
    <submittedName>
        <fullName evidence="1">Uncharacterized protein</fullName>
    </submittedName>
</protein>
<proteinExistence type="predicted"/>
<accession>A0A9P0HCL0</accession>
<evidence type="ECO:0000313" key="2">
    <source>
        <dbReference type="Proteomes" id="UP001152798"/>
    </source>
</evidence>
<dbReference type="Proteomes" id="UP001152798">
    <property type="component" value="Chromosome 4"/>
</dbReference>
<keyword evidence="2" id="KW-1185">Reference proteome</keyword>
<reference evidence="1" key="1">
    <citation type="submission" date="2022-01" db="EMBL/GenBank/DDBJ databases">
        <authorList>
            <person name="King R."/>
        </authorList>
    </citation>
    <scope>NUCLEOTIDE SEQUENCE</scope>
</reference>
<name>A0A9P0HCL0_NEZVI</name>
<dbReference type="OrthoDB" id="10552215at2759"/>
<dbReference type="AlphaFoldDB" id="A0A9P0HCL0"/>
<sequence length="97" mass="10282">MSLQQRVGLDVAQKNNRGSLDHFISANGNYLGRDNAEEEDKSRDVRYAGAQEGQMFKKETVANTSAALSTLGASLCAPSRANTCSSRGVGGKLPGYS</sequence>
<gene>
    <name evidence="1" type="ORF">NEZAVI_LOCUS8772</name>
</gene>
<organism evidence="1 2">
    <name type="scientific">Nezara viridula</name>
    <name type="common">Southern green stink bug</name>
    <name type="synonym">Cimex viridulus</name>
    <dbReference type="NCBI Taxonomy" id="85310"/>
    <lineage>
        <taxon>Eukaryota</taxon>
        <taxon>Metazoa</taxon>
        <taxon>Ecdysozoa</taxon>
        <taxon>Arthropoda</taxon>
        <taxon>Hexapoda</taxon>
        <taxon>Insecta</taxon>
        <taxon>Pterygota</taxon>
        <taxon>Neoptera</taxon>
        <taxon>Paraneoptera</taxon>
        <taxon>Hemiptera</taxon>
        <taxon>Heteroptera</taxon>
        <taxon>Panheteroptera</taxon>
        <taxon>Pentatomomorpha</taxon>
        <taxon>Pentatomoidea</taxon>
        <taxon>Pentatomidae</taxon>
        <taxon>Pentatominae</taxon>
        <taxon>Nezara</taxon>
    </lineage>
</organism>
<dbReference type="EMBL" id="OV725080">
    <property type="protein sequence ID" value="CAH1399291.1"/>
    <property type="molecule type" value="Genomic_DNA"/>
</dbReference>